<comment type="caution">
    <text evidence="1">The sequence shown here is derived from an EMBL/GenBank/DDBJ whole genome shotgun (WGS) entry which is preliminary data.</text>
</comment>
<name>A0A2A4T146_9DELT</name>
<dbReference type="SUPFAM" id="SSF53448">
    <property type="entry name" value="Nucleotide-diphospho-sugar transferases"/>
    <property type="match status" value="1"/>
</dbReference>
<dbReference type="PANTHER" id="PTHR21485:SF6">
    <property type="entry name" value="N-ACYLNEURAMINATE CYTIDYLYLTRANSFERASE-RELATED"/>
    <property type="match status" value="1"/>
</dbReference>
<dbReference type="EMBL" id="NVSR01000067">
    <property type="protein sequence ID" value="PCI27238.1"/>
    <property type="molecule type" value="Genomic_DNA"/>
</dbReference>
<protein>
    <submittedName>
        <fullName evidence="1">CMP-N-acetylneuraminic acid synthetase</fullName>
    </submittedName>
</protein>
<reference evidence="2" key="1">
    <citation type="submission" date="2017-08" db="EMBL/GenBank/DDBJ databases">
        <title>A dynamic microbial community with high functional redundancy inhabits the cold, oxic subseafloor aquifer.</title>
        <authorList>
            <person name="Tully B.J."/>
            <person name="Wheat C.G."/>
            <person name="Glazer B.T."/>
            <person name="Huber J.A."/>
        </authorList>
    </citation>
    <scope>NUCLEOTIDE SEQUENCE [LARGE SCALE GENOMIC DNA]</scope>
</reference>
<accession>A0A2A4T146</accession>
<dbReference type="Gene3D" id="3.90.550.10">
    <property type="entry name" value="Spore Coat Polysaccharide Biosynthesis Protein SpsA, Chain A"/>
    <property type="match status" value="1"/>
</dbReference>
<gene>
    <name evidence="1" type="ORF">COB67_08955</name>
</gene>
<dbReference type="InterPro" id="IPR050793">
    <property type="entry name" value="CMP-NeuNAc_synthase"/>
</dbReference>
<dbReference type="CDD" id="cd02513">
    <property type="entry name" value="CMP-NeuAc_Synthase"/>
    <property type="match status" value="1"/>
</dbReference>
<dbReference type="PANTHER" id="PTHR21485">
    <property type="entry name" value="HAD SUPERFAMILY MEMBERS CMAS AND KDSC"/>
    <property type="match status" value="1"/>
</dbReference>
<sequence>MKILITICGRAGSKGVKNKNIRNFLGHPLVAYTISVAEQFRERSEHEVDICISSDSKPLLEIGTHFSEIVSILRCDELAEDATPKMLVLKDALAQMEKLSDKSYDYLIDLDITSPLRKVSDVENALNTSIKNKVDVVLSAVASRRNPYFNMVEKTEEGISLSKTGNFSCRQDVPEVYDINASIYSYSCKALTGNLRKSPLDGSADLILMEDTGILDIDHEHDFTLMEVLAAHLFKHQFREVKDYLEKI</sequence>
<dbReference type="InterPro" id="IPR003329">
    <property type="entry name" value="Cytidylyl_trans"/>
</dbReference>
<evidence type="ECO:0000313" key="2">
    <source>
        <dbReference type="Proteomes" id="UP000218113"/>
    </source>
</evidence>
<dbReference type="InterPro" id="IPR029044">
    <property type="entry name" value="Nucleotide-diphossugar_trans"/>
</dbReference>
<proteinExistence type="predicted"/>
<dbReference type="AlphaFoldDB" id="A0A2A4T146"/>
<dbReference type="GO" id="GO:0008781">
    <property type="term" value="F:N-acylneuraminate cytidylyltransferase activity"/>
    <property type="evidence" value="ECO:0007669"/>
    <property type="project" value="TreeGrafter"/>
</dbReference>
<organism evidence="1 2">
    <name type="scientific">SAR324 cluster bacterium</name>
    <dbReference type="NCBI Taxonomy" id="2024889"/>
    <lineage>
        <taxon>Bacteria</taxon>
        <taxon>Deltaproteobacteria</taxon>
        <taxon>SAR324 cluster</taxon>
    </lineage>
</organism>
<evidence type="ECO:0000313" key="1">
    <source>
        <dbReference type="EMBL" id="PCI27238.1"/>
    </source>
</evidence>
<dbReference type="Pfam" id="PF02348">
    <property type="entry name" value="CTP_transf_3"/>
    <property type="match status" value="1"/>
</dbReference>
<dbReference type="Proteomes" id="UP000218113">
    <property type="component" value="Unassembled WGS sequence"/>
</dbReference>